<dbReference type="InterPro" id="IPR036291">
    <property type="entry name" value="NAD(P)-bd_dom_sf"/>
</dbReference>
<dbReference type="EMBL" id="RQXW01000007">
    <property type="protein sequence ID" value="RTE65945.1"/>
    <property type="molecule type" value="Genomic_DNA"/>
</dbReference>
<evidence type="ECO:0000256" key="4">
    <source>
        <dbReference type="ARBA" id="ARBA00019465"/>
    </source>
</evidence>
<evidence type="ECO:0000256" key="2">
    <source>
        <dbReference type="ARBA" id="ARBA00007870"/>
    </source>
</evidence>
<dbReference type="InterPro" id="IPR050838">
    <property type="entry name" value="Ketopantoate_reductase"/>
</dbReference>
<dbReference type="SUPFAM" id="SSF51735">
    <property type="entry name" value="NAD(P)-binding Rossmann-fold domains"/>
    <property type="match status" value="1"/>
</dbReference>
<comment type="function">
    <text evidence="10">Catalyzes the NADPH-dependent reduction of ketopantoate into pantoic acid.</text>
</comment>
<feature type="domain" description="Ketopantoate reductase C-terminal" evidence="12">
    <location>
        <begin position="189"/>
        <end position="312"/>
    </location>
</feature>
<name>A0A430KR26_9GAMM</name>
<dbReference type="InterPro" id="IPR003710">
    <property type="entry name" value="ApbA"/>
</dbReference>
<evidence type="ECO:0000256" key="9">
    <source>
        <dbReference type="ARBA" id="ARBA00048793"/>
    </source>
</evidence>
<evidence type="ECO:0000256" key="1">
    <source>
        <dbReference type="ARBA" id="ARBA00004994"/>
    </source>
</evidence>
<dbReference type="PANTHER" id="PTHR43765:SF2">
    <property type="entry name" value="2-DEHYDROPANTOATE 2-REDUCTASE"/>
    <property type="match status" value="1"/>
</dbReference>
<comment type="caution">
    <text evidence="13">The sequence shown here is derived from an EMBL/GenBank/DDBJ whole genome shotgun (WGS) entry which is preliminary data.</text>
</comment>
<reference evidence="13 14" key="1">
    <citation type="submission" date="2018-11" db="EMBL/GenBank/DDBJ databases">
        <title>The draft genome sequence of Amphritea opalescens ANRC-JH13T.</title>
        <authorList>
            <person name="Fang Z."/>
            <person name="Zhang Y."/>
            <person name="Han X."/>
        </authorList>
    </citation>
    <scope>NUCLEOTIDE SEQUENCE [LARGE SCALE GENOMIC DNA]</scope>
    <source>
        <strain evidence="13 14">ANRC-JH13</strain>
    </source>
</reference>
<keyword evidence="7 10" id="KW-0560">Oxidoreductase</keyword>
<evidence type="ECO:0000259" key="12">
    <source>
        <dbReference type="Pfam" id="PF08546"/>
    </source>
</evidence>
<dbReference type="InterPro" id="IPR008927">
    <property type="entry name" value="6-PGluconate_DH-like_C_sf"/>
</dbReference>
<dbReference type="Pfam" id="PF08546">
    <property type="entry name" value="ApbA_C"/>
    <property type="match status" value="1"/>
</dbReference>
<protein>
    <recommendedName>
        <fullName evidence="4 10">2-dehydropantoate 2-reductase</fullName>
        <ecNumber evidence="3 10">1.1.1.169</ecNumber>
    </recommendedName>
    <alternativeName>
        <fullName evidence="8 10">Ketopantoate reductase</fullName>
    </alternativeName>
</protein>
<dbReference type="InterPro" id="IPR013328">
    <property type="entry name" value="6PGD_dom2"/>
</dbReference>
<dbReference type="Pfam" id="PF02558">
    <property type="entry name" value="ApbA"/>
    <property type="match status" value="1"/>
</dbReference>
<evidence type="ECO:0000256" key="5">
    <source>
        <dbReference type="ARBA" id="ARBA00022655"/>
    </source>
</evidence>
<dbReference type="GO" id="GO:0005737">
    <property type="term" value="C:cytoplasm"/>
    <property type="evidence" value="ECO:0007669"/>
    <property type="project" value="TreeGrafter"/>
</dbReference>
<keyword evidence="6 10" id="KW-0521">NADP</keyword>
<dbReference type="InterPro" id="IPR013332">
    <property type="entry name" value="KPR_N"/>
</dbReference>
<keyword evidence="14" id="KW-1185">Reference proteome</keyword>
<evidence type="ECO:0000256" key="3">
    <source>
        <dbReference type="ARBA" id="ARBA00013014"/>
    </source>
</evidence>
<feature type="domain" description="Ketopantoate reductase N-terminal" evidence="11">
    <location>
        <begin position="18"/>
        <end position="165"/>
    </location>
</feature>
<evidence type="ECO:0000256" key="7">
    <source>
        <dbReference type="ARBA" id="ARBA00023002"/>
    </source>
</evidence>
<sequence>MMVRHIPHSVQDFEPMHWHILGAGAIGLLWAAKLEKAGHQVTLILHTPEKLTQYTEAGGFALTDNNHTERFTPSAQLADQSDPISHLLITTKSFAVTDAFASIQHRLSNNARVLLLHNGMGPQQQLTEDNPQLEIWAGSTTDGAYFERPWHLIRAGIGATQVGRLSDRGNDQLFEALSSTDDQLTLAEDIQSVLWRKLAINCAINPLTALYNCRNGELLKYTDRRAAMAQLCKEVDDVTHALGITLFERKLMEQAWDVAELTGDNYSSMQQDVSHQRPNEIETITGYFCAIADQAHIATPANHLVLEAIRGLSTTGDH</sequence>
<dbReference type="Gene3D" id="1.10.1040.10">
    <property type="entry name" value="N-(1-d-carboxylethyl)-l-norvaline Dehydrogenase, domain 2"/>
    <property type="match status" value="1"/>
</dbReference>
<comment type="catalytic activity">
    <reaction evidence="9 10">
        <text>(R)-pantoate + NADP(+) = 2-dehydropantoate + NADPH + H(+)</text>
        <dbReference type="Rhea" id="RHEA:16233"/>
        <dbReference type="ChEBI" id="CHEBI:11561"/>
        <dbReference type="ChEBI" id="CHEBI:15378"/>
        <dbReference type="ChEBI" id="CHEBI:15980"/>
        <dbReference type="ChEBI" id="CHEBI:57783"/>
        <dbReference type="ChEBI" id="CHEBI:58349"/>
        <dbReference type="EC" id="1.1.1.169"/>
    </reaction>
</comment>
<dbReference type="EC" id="1.1.1.169" evidence="3 10"/>
<dbReference type="OrthoDB" id="6530772at2"/>
<evidence type="ECO:0000256" key="6">
    <source>
        <dbReference type="ARBA" id="ARBA00022857"/>
    </source>
</evidence>
<organism evidence="13 14">
    <name type="scientific">Amphritea opalescens</name>
    <dbReference type="NCBI Taxonomy" id="2490544"/>
    <lineage>
        <taxon>Bacteria</taxon>
        <taxon>Pseudomonadati</taxon>
        <taxon>Pseudomonadota</taxon>
        <taxon>Gammaproteobacteria</taxon>
        <taxon>Oceanospirillales</taxon>
        <taxon>Oceanospirillaceae</taxon>
        <taxon>Amphritea</taxon>
    </lineage>
</organism>
<comment type="pathway">
    <text evidence="1 10">Cofactor biosynthesis; (R)-pantothenate biosynthesis; (R)-pantoate from 3-methyl-2-oxobutanoate: step 2/2.</text>
</comment>
<evidence type="ECO:0000313" key="14">
    <source>
        <dbReference type="Proteomes" id="UP000283087"/>
    </source>
</evidence>
<evidence type="ECO:0000313" key="13">
    <source>
        <dbReference type="EMBL" id="RTE65945.1"/>
    </source>
</evidence>
<proteinExistence type="inferred from homology"/>
<dbReference type="InterPro" id="IPR013752">
    <property type="entry name" value="KPA_reductase"/>
</dbReference>
<comment type="similarity">
    <text evidence="2 10">Belongs to the ketopantoate reductase family.</text>
</comment>
<dbReference type="AlphaFoldDB" id="A0A430KR26"/>
<dbReference type="SUPFAM" id="SSF48179">
    <property type="entry name" value="6-phosphogluconate dehydrogenase C-terminal domain-like"/>
    <property type="match status" value="1"/>
</dbReference>
<dbReference type="PANTHER" id="PTHR43765">
    <property type="entry name" value="2-DEHYDROPANTOATE 2-REDUCTASE-RELATED"/>
    <property type="match status" value="1"/>
</dbReference>
<dbReference type="GO" id="GO:0008677">
    <property type="term" value="F:2-dehydropantoate 2-reductase activity"/>
    <property type="evidence" value="ECO:0007669"/>
    <property type="project" value="UniProtKB-EC"/>
</dbReference>
<dbReference type="GO" id="GO:0050661">
    <property type="term" value="F:NADP binding"/>
    <property type="evidence" value="ECO:0007669"/>
    <property type="project" value="TreeGrafter"/>
</dbReference>
<keyword evidence="5 10" id="KW-0566">Pantothenate biosynthesis</keyword>
<evidence type="ECO:0000256" key="10">
    <source>
        <dbReference type="RuleBase" id="RU362068"/>
    </source>
</evidence>
<evidence type="ECO:0000259" key="11">
    <source>
        <dbReference type="Pfam" id="PF02558"/>
    </source>
</evidence>
<dbReference type="Gene3D" id="3.40.50.720">
    <property type="entry name" value="NAD(P)-binding Rossmann-like Domain"/>
    <property type="match status" value="1"/>
</dbReference>
<accession>A0A430KR26</accession>
<dbReference type="UniPathway" id="UPA00028">
    <property type="reaction ID" value="UER00004"/>
</dbReference>
<dbReference type="GO" id="GO:0015940">
    <property type="term" value="P:pantothenate biosynthetic process"/>
    <property type="evidence" value="ECO:0007669"/>
    <property type="project" value="UniProtKB-UniPathway"/>
</dbReference>
<dbReference type="Proteomes" id="UP000283087">
    <property type="component" value="Unassembled WGS sequence"/>
</dbReference>
<gene>
    <name evidence="13" type="ORF">EH243_09690</name>
</gene>
<dbReference type="NCBIfam" id="TIGR00745">
    <property type="entry name" value="apbA_panE"/>
    <property type="match status" value="1"/>
</dbReference>
<evidence type="ECO:0000256" key="8">
    <source>
        <dbReference type="ARBA" id="ARBA00032024"/>
    </source>
</evidence>